<dbReference type="SUPFAM" id="SSF52540">
    <property type="entry name" value="P-loop containing nucleoside triphosphate hydrolases"/>
    <property type="match status" value="1"/>
</dbReference>
<dbReference type="Gene3D" id="2.60.40.10">
    <property type="entry name" value="Immunoglobulins"/>
    <property type="match status" value="23"/>
</dbReference>
<dbReference type="OMA" id="PCEWFVQ"/>
<feature type="domain" description="HYDIN/VesB/CFA65-like Ig-like" evidence="8">
    <location>
        <begin position="140"/>
        <end position="217"/>
    </location>
</feature>
<dbReference type="PANTHER" id="PTHR23053:SF0">
    <property type="entry name" value="HYDROCEPHALUS-INDUCING PROTEIN HOMOLOG"/>
    <property type="match status" value="1"/>
</dbReference>
<keyword evidence="4" id="KW-0969">Cilium</keyword>
<dbReference type="InterPro" id="IPR053879">
    <property type="entry name" value="HYDIN_VesB_CFA65-like_Ig"/>
</dbReference>
<keyword evidence="5" id="KW-0966">Cell projection</keyword>
<dbReference type="InterPro" id="IPR033305">
    <property type="entry name" value="Hydin-like"/>
</dbReference>
<dbReference type="OrthoDB" id="442692at2759"/>
<feature type="domain" description="HYDIN/VesB/CFA65-like Ig-like" evidence="8">
    <location>
        <begin position="393"/>
        <end position="492"/>
    </location>
</feature>
<evidence type="ECO:0000256" key="1">
    <source>
        <dbReference type="ARBA" id="ARBA00004138"/>
    </source>
</evidence>
<evidence type="ECO:0000256" key="3">
    <source>
        <dbReference type="ARBA" id="ARBA00022490"/>
    </source>
</evidence>
<evidence type="ECO:0000256" key="2">
    <source>
        <dbReference type="ARBA" id="ARBA00004496"/>
    </source>
</evidence>
<dbReference type="PANTHER" id="PTHR23053">
    <property type="entry name" value="DLEC1 DELETED IN LUNG AND ESOPHAGEAL CANCER 1"/>
    <property type="match status" value="1"/>
</dbReference>
<dbReference type="VEuPathDB" id="TriTrypDB:TRSC58_06445"/>
<dbReference type="Pfam" id="PF22544">
    <property type="entry name" value="HYDIN_VesB_CFA65-like_Ig"/>
    <property type="match status" value="3"/>
</dbReference>
<dbReference type="RefSeq" id="XP_029242659.1">
    <property type="nucleotide sequence ID" value="XM_029377496.1"/>
</dbReference>
<dbReference type="Gene3D" id="3.40.50.300">
    <property type="entry name" value="P-loop containing nucleotide triphosphate hydrolases"/>
    <property type="match status" value="1"/>
</dbReference>
<evidence type="ECO:0000259" key="7">
    <source>
        <dbReference type="Pfam" id="PF15780"/>
    </source>
</evidence>
<feature type="domain" description="Abnormal spindle-like microcephaly-associated protein ASH" evidence="7">
    <location>
        <begin position="3468"/>
        <end position="3545"/>
    </location>
</feature>
<evidence type="ECO:0000313" key="9">
    <source>
        <dbReference type="EMBL" id="RNF12269.1"/>
    </source>
</evidence>
<dbReference type="InterPro" id="IPR013783">
    <property type="entry name" value="Ig-like_fold"/>
</dbReference>
<dbReference type="Proteomes" id="UP000283634">
    <property type="component" value="Unassembled WGS sequence"/>
</dbReference>
<dbReference type="GO" id="GO:1904158">
    <property type="term" value="P:axonemal central apparatus assembly"/>
    <property type="evidence" value="ECO:0007669"/>
    <property type="project" value="TreeGrafter"/>
</dbReference>
<gene>
    <name evidence="9" type="ORF">TraAM80_00417</name>
</gene>
<comment type="subcellular location">
    <subcellularLocation>
        <location evidence="1">Cell projection</location>
        <location evidence="1">Cilium</location>
    </subcellularLocation>
    <subcellularLocation>
        <location evidence="2">Cytoplasm</location>
    </subcellularLocation>
</comment>
<protein>
    <submittedName>
        <fullName evidence="9">Hydin-like protein</fullName>
    </submittedName>
</protein>
<organism evidence="9 10">
    <name type="scientific">Trypanosoma rangeli</name>
    <dbReference type="NCBI Taxonomy" id="5698"/>
    <lineage>
        <taxon>Eukaryota</taxon>
        <taxon>Discoba</taxon>
        <taxon>Euglenozoa</taxon>
        <taxon>Kinetoplastea</taxon>
        <taxon>Metakinetoplastina</taxon>
        <taxon>Trypanosomatida</taxon>
        <taxon>Trypanosomatidae</taxon>
        <taxon>Trypanosoma</taxon>
        <taxon>Herpetosoma</taxon>
    </lineage>
</organism>
<evidence type="ECO:0000259" key="8">
    <source>
        <dbReference type="Pfam" id="PF22544"/>
    </source>
</evidence>
<feature type="domain" description="HYDIN/VesB/CFA65-like Ig-like" evidence="8">
    <location>
        <begin position="497"/>
        <end position="588"/>
    </location>
</feature>
<dbReference type="InterPro" id="IPR027417">
    <property type="entry name" value="P-loop_NTPase"/>
</dbReference>
<dbReference type="GO" id="GO:0003341">
    <property type="term" value="P:cilium movement"/>
    <property type="evidence" value="ECO:0007669"/>
    <property type="project" value="TreeGrafter"/>
</dbReference>
<evidence type="ECO:0000256" key="4">
    <source>
        <dbReference type="ARBA" id="ARBA00023069"/>
    </source>
</evidence>
<evidence type="ECO:0000256" key="5">
    <source>
        <dbReference type="ARBA" id="ARBA00023273"/>
    </source>
</evidence>
<dbReference type="EMBL" id="MKGL01000007">
    <property type="protein sequence ID" value="RNF12269.1"/>
    <property type="molecule type" value="Genomic_DNA"/>
</dbReference>
<evidence type="ECO:0000256" key="6">
    <source>
        <dbReference type="SAM" id="MobiDB-lite"/>
    </source>
</evidence>
<dbReference type="GeneID" id="40324350"/>
<comment type="caution">
    <text evidence="9">The sequence shown here is derived from an EMBL/GenBank/DDBJ whole genome shotgun (WGS) entry which is preliminary data.</text>
</comment>
<dbReference type="GO" id="GO:0005930">
    <property type="term" value="C:axoneme"/>
    <property type="evidence" value="ECO:0007669"/>
    <property type="project" value="TreeGrafter"/>
</dbReference>
<dbReference type="Pfam" id="PF15780">
    <property type="entry name" value="ASH"/>
    <property type="match status" value="1"/>
</dbReference>
<proteinExistence type="predicted"/>
<keyword evidence="3" id="KW-0963">Cytoplasm</keyword>
<evidence type="ECO:0000313" key="10">
    <source>
        <dbReference type="Proteomes" id="UP000283634"/>
    </source>
</evidence>
<dbReference type="InterPro" id="IPR031549">
    <property type="entry name" value="ASH"/>
</dbReference>
<feature type="region of interest" description="Disordered" evidence="6">
    <location>
        <begin position="1717"/>
        <end position="1738"/>
    </location>
</feature>
<name>A0A422P3I0_TRYRA</name>
<reference evidence="9 10" key="1">
    <citation type="journal article" date="2018" name="BMC Genomics">
        <title>Genomic comparison of Trypanosoma conorhini and Trypanosoma rangeli to Trypanosoma cruzi strains of high and low virulence.</title>
        <authorList>
            <person name="Bradwell K.R."/>
            <person name="Koparde V.N."/>
            <person name="Matveyev A.V."/>
            <person name="Serrano M.G."/>
            <person name="Alves J.M."/>
            <person name="Parikh H."/>
            <person name="Huang B."/>
            <person name="Lee V."/>
            <person name="Espinosa-Alvarez O."/>
            <person name="Ortiz P.A."/>
            <person name="Costa-Martins A.G."/>
            <person name="Teixeira M.M."/>
            <person name="Buck G.A."/>
        </authorList>
    </citation>
    <scope>NUCLEOTIDE SEQUENCE [LARGE SCALE GENOMIC DNA]</scope>
    <source>
        <strain evidence="9 10">AM80</strain>
    </source>
</reference>
<accession>A0A422P3I0</accession>
<keyword evidence="10" id="KW-1185">Reference proteome</keyword>
<sequence>MYHSQGAASGGGGGGGDGGGALTAAATYSRFPKISTFEVSPQEIFFRDFEPHKTYESPLHLKNTTKQTQFVQVGQPQSRVLALKPPRHNVTSMKVAPGLSVTYKVLFTPEENRNYSCDLVVTTGREEFTVAVHAIVSRGKLTLPESLTVAPCPVKSTGTTSLFLRNTGKLECQWRAETSSPFTVTPSSGLLAPDGGVFPVSVEFAPMKLQRYESVIRFLLGPEEDMVQKLPVIGTAVEVDVVLEQTTLEFPCTFVTLENQALVRVRNDSGYTVNFSWKSDRSNSEERRALERNLLEQTEAVTYSVLTSSPNEATRKRLREERVKALTKGGRVFDDDVFTLEPTSGTIYAKGSKEFVVTFNPQLAMEYLATAYLDIGGRRLRLPLQVRGTGLGPQCELEYTRLDIGNIFVGALHEYQVAIMNKGCVEARYAVLPQDTLMGRKFVFHPAEGVLAPGTEGDLFIQLQSDLVGLISETFHIHIHGSLEDLTLRIRGSVTGPALQFDMDELDFGNVSYNWLHSRVIKMLNIGQIPIDFRLRIPESSPLHKVITVSPSEGIIPPKQEQEIHVSLVSNIVGNCETVLLVNVEGVGDGVDSIPIKAACLVPTLQLSTEKLHYGTCFVGHEYIMNLEVVNKTALLGKYEVILLNEEGVRAANALVVIDSPEKSQTAKVIEPRSRSQVPVKLTPLAVGGLHMTLYVRVLGSDEPPLPVLLTATARGPTVTVEPMSLTFGTLMLLEHSERKFVLNNTSPIPAFFSIKFMQNARHTTQSVFRVDQSRGEIAPHSSTTVKVTACLNDARLFSEKIQVIVKYAEDDAQIISVTAHGKGYALVPTVPINKIDFGDVFTETLAEKEICLRNDGQRAIEVLWSGGRGNRVIVGGPPIVYRIVPETAVIGAGACFTFTVQGLADAAGVVTEEFQLKDKREFKPILTTCVTGNFVLPAIAYSTKRVVFDYVYGAEGEIGNAVMMRTFTMTNTTTQSLDMTLKCVEASGGGHSPFTLVSPTSFTLMSGETHIVAVNCDALYRQDCVAHTTKGRILVAFTNHPFTEFVSLVGNIAFPTISIEPEDRQVNFGSILADTEGRSKLTLTNLSSLVAAEFAWSIEYHNESLSSRAETMQKRFDLVPFRGVIPPGGKRVVDAVFYGTRGRHEATATCMLKGGPSYDVSLIGWSDAAVRFDSTSLDFGVMHFSERAKKTISISSIAHVAIPFTVDTAMLKQPGCMVVKPLSGIVSNKVVLTVSFCPMIPEEVVETFSVQVGHLDPQLITVRGMGQAYTVTVASTDKNALLTRIEDPQYTRCLEELKDKKWVPYLERSGYPQTLPGVVPLVVEAERLAYCRNLMLAAMIPDSSTSTPTLFPTVTHAKNIDTEVLRREKTTVLARYAIDFGHMTRLEIRSVKLSLINTSIYHVGIVFDKQVMELGVLNMEPRKIPTLPPFSATDVTLSLAPSDTEKVANGANRFEFFLDINKGSRIIIEVFCFVAAPALTPCETVLDFGDVLLGRIKKTPLHFHNAEVISCTWRMTLIESKRKPATDSDADAAAAVCNPSLVASRQQFRVNKERGTLPPQSCMSIMVSFMSFVRGPAKAKLRLRYASNSEDHYVLFKANVVGVNVEISPSPLVFPPMFPCQTMKNSFTIINNEDRPVEVFSMNFDERHRVCIGVLQRALEMQKTTLGEECELHLPIREAGEFLPQPLLELVFTDIQREDLVLEYKDAEGLESDTVREGISTSRLPSRRARHSQLRIDAPASSSRHSDIFLGETSEAQPLVKGERQLVIVTGPPFSGKTTQVRQLMQTSDVLQIDLDAMVRAEAEFDTAEGELIRTILSEREENRAAWVSGSAVNDYTPLPAEKIMGSNEVKILYALLIRHLSTVKSAVLVVIDDVKSILTVDREAVLLAIENAASTVGRTLKIVSLGVSEAEAGLRRGLEVQQKCRETLEAAVTVPLTEEEYEQLGVEERDAYDRRLLYFNACKRALADASNEVSRYTAELEKNPQPTVQEEVDAQIAAREEKEILARSTSKGKKIVPQPRPRQQWAQLSELDQYKELYELLRRTEGDGAHIVLNGEENEKHVNAAIVKHIFSSNCTSTPVKPISVPCDEAEAQEANMSFFPDERRSGVWELITEKTIGQKNIRFDEFRFFTTVQREVAVKKAAKGAPVQTMLVMEEATRWVVPPKSSVEVTVVFCSDTLGKLNVSFTFGVTGTSQEIKLDVVACTAYPEICRDDKKIFPVTRSRLVAGKQLSRVFVTSKRTYDFGPLIVPGGTTGTQLLTARKSGRSSELGSILTKSGTLTSKENGALDTMTFTNTSIFPAEVSLLFGKEKDNTFSVTPNKFTLSVGESAKVVLRAVPETIGEASSTLVVTVRDNPTPWFVNVSCIGTRPAVTLDGKKELLVQYGRCLIRRQDKKAITIANDSLMPIRWRLSGVEKAPVEFELSSTSGLLDVNGIYPLEVFFKPTRPGVHNVALKVEVTDAEETLFESLPLSIKAEAHDVVVEWTRHVDFKLMHVGETRKGTILILNKSTYEVGYLLRLPKPLQGLITLNPSEGILRGLVGFKDASLATVEVTICFDKEGEIPASLGVIEASFFGPVTNELLFPVQSISVSGEAWYNRFTIKPSCIDFGSCVANQSKQCSFELRNTGRFSLNFRLFNYKNGSASLQQEDEEGSGKKHRKSAKSDAVFQLGAFTVSPTTGSVAVGESFLFQVSIVQGTASCHKETLGIYIDHCDSETEAKGIPFELVASTTTPGIVADLSSLLDVETIFEEQHVVTTYSQRNKTLRAYSRETRTFHFGSILVGSRAEERFRIANSSPLTCTVKLQLLPPNPREGKEKEKEKKEAEPVTYLDGFQLLIDGEPEKSNKLQLPSFESRFVTVSFSPPALQCFGARFEAVVIGGTDPKTSVLVFDLAGEGVLPTVEYILPPRLQIPFNISLPAPVKKGGRGKAKESRKLTMQQMLNVAAENLLADTIQLPLTLVGKMTSRTFTVRNTGDMDAHIRLSTPDVFPNDMDVTNLRNDLFLPVGAAESFVLSFTPTSIEKHRVRLRVSVTENPYEDREFWVVAESYFNVISFENIDPGSEDQLTLGHCYVSHPVERVVVLCNNSPHAIRFNWSCPSSILQCSPHVGHISPGSSKQLTLRLYTDVVSSETISCVFGVTSIEVMGGEDWDNAQTKPRWVVVSSEEAESGEVSISSENESRKNVRRVFETVPEPLYNATNDLVLEKFFYVSYACDFAAYKVTLPMSGDVEVFDTLTFPLTKIFQRRIAVLRVQNTGLNVLPFNFEVNDPLQRLGSASDTAGVFTVEPASGKVEPRTYQDVRVTFAPKTIEDASQVLIGSFPHSAQPKFHVSLQGTAECPLVHFNVPPCDYLAFRIDGEAGPELNPDIIPIMFYSCGLQSKCTVSFKVINPSTTTYRFEWVNDPTLQRISPFRCLTPSGSISAGKQYEMTFDYTSSSIGIREAKWTFFISGHMSVPFLLVGKTEEPNVFLRVTRVNFGGVTVGNKNERIIELENREDISFTFSFDRSVLGSDKCPVGVRPLGGTIPPRSAIPLTVSFTPKDETSVDMRLICRVKRMSDPLTINVKGEGLCIHSVLTIEEEDADDTAEPVIVLPSQIFYFNLGRVHVETVVKKRFVLTNDGQCPMDYIMVVPEHRFIRVDPLFGTVAPKQRAVIMLVYSPTEEETVRNFKIQCKVEKTIVYNIRLGVISYVPKVQFGFMKHDFGPCFITEFSSDSTVTKALSMMNMETKESVALDCILSQGNIFDLDGNSFVLSPGEVRHLNISFIPFEVGEFTSELRITLNGSYSFFILLRGEGVIPRIEVPVRFLKLGVARIGERRVAEMRLDCRSRAVTPVSLVGCVDADLQQKGVSISPAELFLMRPREIRTITVSFKPTARIPEFQRELRMIVCGREMPLAIISASCEDAEVYLDIKNILFDDVVVGATASRRIVIMNSGDLTQRFKWDLLLLPQGEMRVIPSAGSVHAHAEQVCEFVYTPKKPGNVFRRAVSVEFDDAPALSVNVEAHAVERPKVESVLSFECCAQATTTKKVSVNNPTDTVWTVKPIIEGRLWTAPRSLQIGPRSSALLSVTYAPLFVTKEKDIATLFIPLPNGSAQHIQLEGVALHPVEEASVTEKTIEANTPHRESFEIHNGTAQPLRFHVSVQWSPEPEKGMVTVKAPVSIDVPAKNIKSCPIIFSSLKEGNLRGTAQFRCIEREDYTQVFDVALRVVPKTVSSISQLVATVRNAATYLMSIRNPLEKNVTVSTRVENGNDAIFVDSSITIPRESTADIPIRFFPLLHKEYPPATVTATSAELGTISCKLQLRSNPPGPEEVTRVTCPLGQTVVFPLRFKHYYKSNCDFVVRIGSKVSPFSKAGSASNVKAPGTTRPEGQEVMVEIQYEPTTVGETKEFIEVFSPQAGLYIFPVLASCLPPQRQGPYLMRPGQTTSIPFRNVFAEPITVTLLTDSSSFVVSKNTENVAAKKTINIQVMHRAEEGGQGPQTGKLTVSGVYNGETFQWVYYLKLAVSGAISTPSVSPVRKGE</sequence>